<dbReference type="Pfam" id="PF07690">
    <property type="entry name" value="MFS_1"/>
    <property type="match status" value="1"/>
</dbReference>
<feature type="transmembrane region" description="Helical" evidence="7">
    <location>
        <begin position="63"/>
        <end position="83"/>
    </location>
</feature>
<keyword evidence="10" id="KW-1185">Reference proteome</keyword>
<feature type="transmembrane region" description="Helical" evidence="7">
    <location>
        <begin position="218"/>
        <end position="238"/>
    </location>
</feature>
<feature type="transmembrane region" description="Helical" evidence="7">
    <location>
        <begin position="458"/>
        <end position="477"/>
    </location>
</feature>
<evidence type="ECO:0000256" key="1">
    <source>
        <dbReference type="ARBA" id="ARBA00004651"/>
    </source>
</evidence>
<dbReference type="InterPro" id="IPR036259">
    <property type="entry name" value="MFS_trans_sf"/>
</dbReference>
<evidence type="ECO:0000256" key="3">
    <source>
        <dbReference type="ARBA" id="ARBA00022989"/>
    </source>
</evidence>
<name>A0A1H0J0M4_9ACTN</name>
<feature type="transmembrane region" description="Helical" evidence="7">
    <location>
        <begin position="250"/>
        <end position="267"/>
    </location>
</feature>
<dbReference type="Gene3D" id="1.20.1720.10">
    <property type="entry name" value="Multidrug resistance protein D"/>
    <property type="match status" value="1"/>
</dbReference>
<feature type="transmembrane region" description="Helical" evidence="7">
    <location>
        <begin position="28"/>
        <end position="51"/>
    </location>
</feature>
<feature type="domain" description="Major facilitator superfamily (MFS) profile" evidence="8">
    <location>
        <begin position="29"/>
        <end position="484"/>
    </location>
</feature>
<evidence type="ECO:0000256" key="2">
    <source>
        <dbReference type="ARBA" id="ARBA00022692"/>
    </source>
</evidence>
<dbReference type="PANTHER" id="PTHR42718:SF39">
    <property type="entry name" value="ACTINORHODIN TRANSPORTER-RELATED"/>
    <property type="match status" value="1"/>
</dbReference>
<dbReference type="GO" id="GO:0022857">
    <property type="term" value="F:transmembrane transporter activity"/>
    <property type="evidence" value="ECO:0007669"/>
    <property type="project" value="InterPro"/>
</dbReference>
<proteinExistence type="predicted"/>
<feature type="transmembrane region" description="Helical" evidence="7">
    <location>
        <begin position="384"/>
        <end position="409"/>
    </location>
</feature>
<protein>
    <submittedName>
        <fullName evidence="9">Drug resistance transporter, EmrB/QacA subfamily</fullName>
    </submittedName>
</protein>
<dbReference type="PROSITE" id="PS50850">
    <property type="entry name" value="MFS"/>
    <property type="match status" value="1"/>
</dbReference>
<dbReference type="AlphaFoldDB" id="A0A1H0J0M4"/>
<keyword evidence="4 7" id="KW-0472">Membrane</keyword>
<dbReference type="STRING" id="310781.SAMN05216259_109189"/>
<evidence type="ECO:0000256" key="5">
    <source>
        <dbReference type="ARBA" id="ARBA00023251"/>
    </source>
</evidence>
<evidence type="ECO:0000256" key="4">
    <source>
        <dbReference type="ARBA" id="ARBA00023136"/>
    </source>
</evidence>
<feature type="region of interest" description="Disordered" evidence="6">
    <location>
        <begin position="1"/>
        <end position="22"/>
    </location>
</feature>
<feature type="transmembrane region" description="Helical" evidence="7">
    <location>
        <begin position="124"/>
        <end position="145"/>
    </location>
</feature>
<dbReference type="InterPro" id="IPR020846">
    <property type="entry name" value="MFS_dom"/>
</dbReference>
<dbReference type="RefSeq" id="WP_093786084.1">
    <property type="nucleotide sequence ID" value="NZ_FNIE01000009.1"/>
</dbReference>
<feature type="transmembrane region" description="Helical" evidence="7">
    <location>
        <begin position="350"/>
        <end position="372"/>
    </location>
</feature>
<accession>A0A1H0J0M4</accession>
<dbReference type="CDD" id="cd17321">
    <property type="entry name" value="MFS_MMR_MDR_like"/>
    <property type="match status" value="1"/>
</dbReference>
<comment type="subcellular location">
    <subcellularLocation>
        <location evidence="1">Cell membrane</location>
        <topology evidence="1">Multi-pass membrane protein</topology>
    </subcellularLocation>
</comment>
<gene>
    <name evidence="9" type="ORF">SAMN05216259_109189</name>
</gene>
<feature type="transmembrane region" description="Helical" evidence="7">
    <location>
        <begin position="320"/>
        <end position="338"/>
    </location>
</feature>
<feature type="transmembrane region" description="Helical" evidence="7">
    <location>
        <begin position="421"/>
        <end position="446"/>
    </location>
</feature>
<evidence type="ECO:0000256" key="6">
    <source>
        <dbReference type="SAM" id="MobiDB-lite"/>
    </source>
</evidence>
<dbReference type="SUPFAM" id="SSF103473">
    <property type="entry name" value="MFS general substrate transporter"/>
    <property type="match status" value="1"/>
</dbReference>
<evidence type="ECO:0000259" key="8">
    <source>
        <dbReference type="PROSITE" id="PS50850"/>
    </source>
</evidence>
<dbReference type="PANTHER" id="PTHR42718">
    <property type="entry name" value="MAJOR FACILITATOR SUPERFAMILY MULTIDRUG TRANSPORTER MFSC"/>
    <property type="match status" value="1"/>
</dbReference>
<organism evidence="9 10">
    <name type="scientific">Actinacidiphila guanduensis</name>
    <dbReference type="NCBI Taxonomy" id="310781"/>
    <lineage>
        <taxon>Bacteria</taxon>
        <taxon>Bacillati</taxon>
        <taxon>Actinomycetota</taxon>
        <taxon>Actinomycetes</taxon>
        <taxon>Kitasatosporales</taxon>
        <taxon>Streptomycetaceae</taxon>
        <taxon>Actinacidiphila</taxon>
    </lineage>
</organism>
<evidence type="ECO:0000313" key="9">
    <source>
        <dbReference type="EMBL" id="SDO37142.1"/>
    </source>
</evidence>
<evidence type="ECO:0000313" key="10">
    <source>
        <dbReference type="Proteomes" id="UP000199341"/>
    </source>
</evidence>
<evidence type="ECO:0000256" key="7">
    <source>
        <dbReference type="SAM" id="Phobius"/>
    </source>
</evidence>
<feature type="transmembrane region" description="Helical" evidence="7">
    <location>
        <begin position="183"/>
        <end position="206"/>
    </location>
</feature>
<keyword evidence="2 7" id="KW-0812">Transmembrane</keyword>
<dbReference type="GO" id="GO:0005886">
    <property type="term" value="C:plasma membrane"/>
    <property type="evidence" value="ECO:0007669"/>
    <property type="project" value="UniProtKB-SubCell"/>
</dbReference>
<dbReference type="EMBL" id="FNIE01000009">
    <property type="protein sequence ID" value="SDO37142.1"/>
    <property type="molecule type" value="Genomic_DNA"/>
</dbReference>
<keyword evidence="3 7" id="KW-1133">Transmembrane helix</keyword>
<dbReference type="OrthoDB" id="783189at2"/>
<dbReference type="Gene3D" id="1.20.1250.20">
    <property type="entry name" value="MFS general substrate transporter like domains"/>
    <property type="match status" value="1"/>
</dbReference>
<reference evidence="9 10" key="1">
    <citation type="submission" date="2016-10" db="EMBL/GenBank/DDBJ databases">
        <authorList>
            <person name="de Groot N.N."/>
        </authorList>
    </citation>
    <scope>NUCLEOTIDE SEQUENCE [LARGE SCALE GENOMIC DNA]</scope>
    <source>
        <strain evidence="9 10">CGMCC 4.2022</strain>
    </source>
</reference>
<feature type="transmembrane region" description="Helical" evidence="7">
    <location>
        <begin position="157"/>
        <end position="177"/>
    </location>
</feature>
<dbReference type="InterPro" id="IPR011701">
    <property type="entry name" value="MFS"/>
</dbReference>
<feature type="transmembrane region" description="Helical" evidence="7">
    <location>
        <begin position="288"/>
        <end position="314"/>
    </location>
</feature>
<dbReference type="Proteomes" id="UP000199341">
    <property type="component" value="Unassembled WGS sequence"/>
</dbReference>
<keyword evidence="5" id="KW-0046">Antibiotic resistance</keyword>
<dbReference type="GO" id="GO:0046677">
    <property type="term" value="P:response to antibiotic"/>
    <property type="evidence" value="ECO:0007669"/>
    <property type="project" value="UniProtKB-KW"/>
</dbReference>
<sequence>MTTETNRSASTPSPPAPAAGTPAEPHRLILPIVLAGVFITTLDFFIVNVAIPSLQSDLGAGDAAIEWVVAGFGLAYGVGLITGGRLGDLFGRRRMFLLGLSLFTIASLLCGVANSGGFLITSRVIQGLAAAMLAPQVLALLGSIYTGAARLKVFAGYGLAMGLAAVFGQLIGGALIQADIFGWGWRSCFLVNLPICLVIIAATLKLVPESKADGRPKLDFLGVTLITLALVALVLPLIEGREHGWPAWTWASFGAFVVLLGAFVVAERRIGAAGGSPLVNIAMFSDRAFVVGLLAQLVFWMGQASFFLVLALYLQAGRGLTALQAGLLFTAIGAGYMYTSMNATKFAAKLGRQVIAVGGLIMGVGLAVIGLTAAQLGSSGHTPWLIPGLVIDGAGMGLAVAPLASTVLARVNPQYAGSASGVLTTGLQIGNSVGVAVIGVIFYNALGNRPVPSSFPHAFDMGVIFLIAVAAGLALLVQALPKGAGGK</sequence>
<feature type="transmembrane region" description="Helical" evidence="7">
    <location>
        <begin position="95"/>
        <end position="118"/>
    </location>
</feature>